<dbReference type="InterPro" id="IPR004662">
    <property type="entry name" value="AcgluKinase_fam"/>
</dbReference>
<evidence type="ECO:0000256" key="9">
    <source>
        <dbReference type="HAMAP-Rule" id="MF_00082"/>
    </source>
</evidence>
<dbReference type="InterPro" id="IPR037528">
    <property type="entry name" value="ArgB"/>
</dbReference>
<feature type="site" description="Transition state stabilizer" evidence="9">
    <location>
        <position position="29"/>
    </location>
</feature>
<dbReference type="GO" id="GO:0005524">
    <property type="term" value="F:ATP binding"/>
    <property type="evidence" value="ECO:0007669"/>
    <property type="project" value="UniProtKB-UniRule"/>
</dbReference>
<dbReference type="AlphaFoldDB" id="D3PAZ6"/>
<feature type="binding site" evidence="9">
    <location>
        <begin position="64"/>
        <end position="65"/>
    </location>
    <ligand>
        <name>substrate</name>
    </ligand>
</feature>
<dbReference type="Pfam" id="PF00696">
    <property type="entry name" value="AA_kinase"/>
    <property type="match status" value="1"/>
</dbReference>
<keyword evidence="2 9" id="KW-0055">Arginine biosynthesis</keyword>
<evidence type="ECO:0000256" key="7">
    <source>
        <dbReference type="ARBA" id="ARBA00022840"/>
    </source>
</evidence>
<sequence>MEKLIEKANILIEALPYIRKFAGKTIVIKYGGHAMVDEKLKSCFAQDITLLKFVGINVVIVHGGGPQIGEMLKKLHIDSKFVSGMRVTDKETMNIVEMVLAGSVNKEIVKLINKHGGKAIGLSGKDGNLIKAKKLLIKKNDKFIKTPEIIDIGHVGLVEEVNTSVLENITKNFIPVIAPVGVDENFETYNINADLVASSVAKFLKAEKLILLTDVQGVLDKNKKLISTIKISEIEELKNNGTLTGGMIPKIDACKDAVENGVSKAHIIDGRITHSVLLELFTDSGIGTQVIK</sequence>
<evidence type="ECO:0000256" key="8">
    <source>
        <dbReference type="ARBA" id="ARBA00048141"/>
    </source>
</evidence>
<dbReference type="InterPro" id="IPR041727">
    <property type="entry name" value="NAGK-C"/>
</dbReference>
<keyword evidence="6 9" id="KW-0418">Kinase</keyword>
<dbReference type="HOGENOM" id="CLU_053680_0_0_0"/>
<evidence type="ECO:0000256" key="4">
    <source>
        <dbReference type="ARBA" id="ARBA00022679"/>
    </source>
</evidence>
<dbReference type="EC" id="2.7.2.8" evidence="9"/>
<dbReference type="PANTHER" id="PTHR23342:SF0">
    <property type="entry name" value="N-ACETYLGLUTAMATE SYNTHASE, MITOCHONDRIAL"/>
    <property type="match status" value="1"/>
</dbReference>
<dbReference type="InterPro" id="IPR036393">
    <property type="entry name" value="AceGlu_kinase-like_sf"/>
</dbReference>
<dbReference type="HAMAP" id="MF_00082">
    <property type="entry name" value="ArgB"/>
    <property type="match status" value="1"/>
</dbReference>
<dbReference type="InterPro" id="IPR001057">
    <property type="entry name" value="Glu/AcGlu_kinase"/>
</dbReference>
<evidence type="ECO:0000256" key="1">
    <source>
        <dbReference type="ARBA" id="ARBA00004828"/>
    </source>
</evidence>
<dbReference type="PIRSF" id="PIRSF000728">
    <property type="entry name" value="NAGK"/>
    <property type="match status" value="1"/>
</dbReference>
<keyword evidence="12" id="KW-1185">Reference proteome</keyword>
<evidence type="ECO:0000259" key="10">
    <source>
        <dbReference type="Pfam" id="PF00696"/>
    </source>
</evidence>
<comment type="subcellular location">
    <subcellularLocation>
        <location evidence="9">Cytoplasm</location>
    </subcellularLocation>
</comment>
<feature type="binding site" evidence="9">
    <location>
        <position position="190"/>
    </location>
    <ligand>
        <name>substrate</name>
    </ligand>
</feature>
<comment type="pathway">
    <text evidence="1 9">Amino-acid biosynthesis; L-arginine biosynthesis; N(2)-acetyl-L-ornithine from L-glutamate: step 2/4.</text>
</comment>
<evidence type="ECO:0000256" key="2">
    <source>
        <dbReference type="ARBA" id="ARBA00022571"/>
    </source>
</evidence>
<dbReference type="SUPFAM" id="SSF53633">
    <property type="entry name" value="Carbamate kinase-like"/>
    <property type="match status" value="1"/>
</dbReference>
<comment type="catalytic activity">
    <reaction evidence="8 9">
        <text>N-acetyl-L-glutamate + ATP = N-acetyl-L-glutamyl 5-phosphate + ADP</text>
        <dbReference type="Rhea" id="RHEA:14629"/>
        <dbReference type="ChEBI" id="CHEBI:30616"/>
        <dbReference type="ChEBI" id="CHEBI:44337"/>
        <dbReference type="ChEBI" id="CHEBI:57936"/>
        <dbReference type="ChEBI" id="CHEBI:456216"/>
        <dbReference type="EC" id="2.7.2.8"/>
    </reaction>
</comment>
<dbReference type="InterPro" id="IPR001048">
    <property type="entry name" value="Asp/Glu/Uridylate_kinase"/>
</dbReference>
<dbReference type="UniPathway" id="UPA00068">
    <property type="reaction ID" value="UER00107"/>
</dbReference>
<dbReference type="RefSeq" id="WP_013007017.1">
    <property type="nucleotide sequence ID" value="NC_013939.1"/>
</dbReference>
<keyword evidence="3 9" id="KW-0028">Amino-acid biosynthesis</keyword>
<dbReference type="STRING" id="639282.DEFDS_0261"/>
<dbReference type="Gene3D" id="3.40.1160.10">
    <property type="entry name" value="Acetylglutamate kinase-like"/>
    <property type="match status" value="1"/>
</dbReference>
<feature type="domain" description="Aspartate/glutamate/uridylate kinase" evidence="10">
    <location>
        <begin position="24"/>
        <end position="269"/>
    </location>
</feature>
<keyword evidence="4 9" id="KW-0808">Transferase</keyword>
<evidence type="ECO:0000256" key="3">
    <source>
        <dbReference type="ARBA" id="ARBA00022605"/>
    </source>
</evidence>
<dbReference type="CDD" id="cd04250">
    <property type="entry name" value="AAK_NAGK-C"/>
    <property type="match status" value="1"/>
</dbReference>
<keyword evidence="7 9" id="KW-0067">ATP-binding</keyword>
<comment type="similarity">
    <text evidence="9">Belongs to the acetylglutamate kinase family. ArgB subfamily.</text>
</comment>
<evidence type="ECO:0000313" key="11">
    <source>
        <dbReference type="EMBL" id="BAI79769.1"/>
    </source>
</evidence>
<dbReference type="PANTHER" id="PTHR23342">
    <property type="entry name" value="N-ACETYLGLUTAMATE SYNTHASE"/>
    <property type="match status" value="1"/>
</dbReference>
<evidence type="ECO:0000256" key="5">
    <source>
        <dbReference type="ARBA" id="ARBA00022741"/>
    </source>
</evidence>
<proteinExistence type="inferred from homology"/>
<feature type="binding site" evidence="9">
    <location>
        <position position="86"/>
    </location>
    <ligand>
        <name>substrate</name>
    </ligand>
</feature>
<dbReference type="Proteomes" id="UP000001520">
    <property type="component" value="Chromosome"/>
</dbReference>
<comment type="function">
    <text evidence="9">Catalyzes the ATP-dependent phosphorylation of N-acetyl-L-glutamate.</text>
</comment>
<dbReference type="GO" id="GO:0003991">
    <property type="term" value="F:acetylglutamate kinase activity"/>
    <property type="evidence" value="ECO:0007669"/>
    <property type="project" value="UniProtKB-UniRule"/>
</dbReference>
<dbReference type="PRINTS" id="PR00474">
    <property type="entry name" value="GLU5KINASE"/>
</dbReference>
<organism evidence="11 12">
    <name type="scientific">Deferribacter desulfuricans (strain DSM 14783 / JCM 11476 / NBRC 101012 / SSM1)</name>
    <dbReference type="NCBI Taxonomy" id="639282"/>
    <lineage>
        <taxon>Bacteria</taxon>
        <taxon>Pseudomonadati</taxon>
        <taxon>Deferribacterota</taxon>
        <taxon>Deferribacteres</taxon>
        <taxon>Deferribacterales</taxon>
        <taxon>Deferribacteraceae</taxon>
        <taxon>Deferribacter</taxon>
    </lineage>
</organism>
<dbReference type="NCBIfam" id="TIGR00761">
    <property type="entry name" value="argB"/>
    <property type="match status" value="1"/>
</dbReference>
<dbReference type="FunFam" id="3.40.1160.10:FF:000004">
    <property type="entry name" value="Acetylglutamate kinase"/>
    <property type="match status" value="1"/>
</dbReference>
<dbReference type="GO" id="GO:0042450">
    <property type="term" value="P:L-arginine biosynthetic process via ornithine"/>
    <property type="evidence" value="ECO:0007669"/>
    <property type="project" value="UniProtKB-UniRule"/>
</dbReference>
<name>D3PAZ6_DEFDS</name>
<evidence type="ECO:0000256" key="6">
    <source>
        <dbReference type="ARBA" id="ARBA00022777"/>
    </source>
</evidence>
<protein>
    <recommendedName>
        <fullName evidence="9">Acetylglutamate kinase</fullName>
        <ecNumber evidence="9">2.7.2.8</ecNumber>
    </recommendedName>
    <alternativeName>
        <fullName evidence="9">N-acetyl-L-glutamate 5-phosphotransferase</fullName>
    </alternativeName>
    <alternativeName>
        <fullName evidence="9">NAG kinase</fullName>
        <shortName evidence="9">NAGK</shortName>
    </alternativeName>
</protein>
<dbReference type="eggNOG" id="COG0548">
    <property type="taxonomic scope" value="Bacteria"/>
</dbReference>
<feature type="site" description="Transition state stabilizer" evidence="9">
    <location>
        <position position="250"/>
    </location>
</feature>
<keyword evidence="9" id="KW-0963">Cytoplasm</keyword>
<gene>
    <name evidence="9 11" type="primary">argB</name>
    <name evidence="11" type="ordered locus">DEFDS_0261</name>
</gene>
<reference evidence="11 12" key="1">
    <citation type="journal article" date="2010" name="DNA Res.">
        <title>Bacterial lifestyle in a deep-sea hydrothermal vent chimney revealed by the genome sequence of the thermophilic bacterium Deferribacter desulfuricans SSM1.</title>
        <authorList>
            <person name="Takaki Y."/>
            <person name="Shimamura S."/>
            <person name="Nakagawa S."/>
            <person name="Fukuhara Y."/>
            <person name="Horikawa H."/>
            <person name="Ankai A."/>
            <person name="Harada T."/>
            <person name="Hosoyama A."/>
            <person name="Oguchi A."/>
            <person name="Fukui S."/>
            <person name="Fujita N."/>
            <person name="Takami H."/>
            <person name="Takai K."/>
        </authorList>
    </citation>
    <scope>NUCLEOTIDE SEQUENCE [LARGE SCALE GENOMIC DNA]</scope>
    <source>
        <strain evidence="12">DSM 14783 / JCM 11476 / NBRC 101012 / SSM1</strain>
    </source>
</reference>
<keyword evidence="5 9" id="KW-0547">Nucleotide-binding</keyword>
<evidence type="ECO:0000313" key="12">
    <source>
        <dbReference type="Proteomes" id="UP000001520"/>
    </source>
</evidence>
<dbReference type="EMBL" id="AP011529">
    <property type="protein sequence ID" value="BAI79769.1"/>
    <property type="molecule type" value="Genomic_DNA"/>
</dbReference>
<dbReference type="OrthoDB" id="9803155at2"/>
<dbReference type="KEGG" id="ddf:DEFDS_0261"/>
<dbReference type="GO" id="GO:0005737">
    <property type="term" value="C:cytoplasm"/>
    <property type="evidence" value="ECO:0007669"/>
    <property type="project" value="UniProtKB-SubCell"/>
</dbReference>
<accession>D3PAZ6</accession>